<dbReference type="GO" id="GO:0016020">
    <property type="term" value="C:membrane"/>
    <property type="evidence" value="ECO:0007669"/>
    <property type="project" value="UniProtKB-SubCell"/>
</dbReference>
<dbReference type="EMBL" id="JAAMPI010000262">
    <property type="protein sequence ID" value="KAF4633406.1"/>
    <property type="molecule type" value="Genomic_DNA"/>
</dbReference>
<evidence type="ECO:0000256" key="1">
    <source>
        <dbReference type="ARBA" id="ARBA00004141"/>
    </source>
</evidence>
<dbReference type="InterPro" id="IPR036259">
    <property type="entry name" value="MFS_trans_sf"/>
</dbReference>
<protein>
    <recommendedName>
        <fullName evidence="9">Major facilitator superfamily (MFS) profile domain-containing protein</fullName>
    </recommendedName>
</protein>
<evidence type="ECO:0000313" key="10">
    <source>
        <dbReference type="EMBL" id="KAF4633406.1"/>
    </source>
</evidence>
<dbReference type="OrthoDB" id="6612291at2759"/>
<feature type="transmembrane region" description="Helical" evidence="8">
    <location>
        <begin position="374"/>
        <end position="396"/>
    </location>
</feature>
<feature type="transmembrane region" description="Helical" evidence="8">
    <location>
        <begin position="20"/>
        <end position="45"/>
    </location>
</feature>
<dbReference type="AlphaFoldDB" id="A0A8H4RQ73"/>
<dbReference type="FunFam" id="1.20.1250.20:FF:000134">
    <property type="entry name" value="MFS sugar transporter protein"/>
    <property type="match status" value="1"/>
</dbReference>
<comment type="subcellular location">
    <subcellularLocation>
        <location evidence="1">Membrane</location>
        <topology evidence="1">Multi-pass membrane protein</topology>
    </subcellularLocation>
</comment>
<name>A0A8H4RQ73_9HELO</name>
<comment type="similarity">
    <text evidence="2 7">Belongs to the major facilitator superfamily. Sugar transporter (TC 2.A.1.1) family.</text>
</comment>
<proteinExistence type="inferred from homology"/>
<keyword evidence="11" id="KW-1185">Reference proteome</keyword>
<keyword evidence="4 8" id="KW-0812">Transmembrane</keyword>
<dbReference type="InterPro" id="IPR050360">
    <property type="entry name" value="MFS_Sugar_Transporters"/>
</dbReference>
<gene>
    <name evidence="10" type="ORF">G7Y89_g4712</name>
</gene>
<dbReference type="SUPFAM" id="SSF103473">
    <property type="entry name" value="MFS general substrate transporter"/>
    <property type="match status" value="1"/>
</dbReference>
<organism evidence="10 11">
    <name type="scientific">Cudoniella acicularis</name>
    <dbReference type="NCBI Taxonomy" id="354080"/>
    <lineage>
        <taxon>Eukaryota</taxon>
        <taxon>Fungi</taxon>
        <taxon>Dikarya</taxon>
        <taxon>Ascomycota</taxon>
        <taxon>Pezizomycotina</taxon>
        <taxon>Leotiomycetes</taxon>
        <taxon>Helotiales</taxon>
        <taxon>Tricladiaceae</taxon>
        <taxon>Cudoniella</taxon>
    </lineage>
</organism>
<dbReference type="InterPro" id="IPR003663">
    <property type="entry name" value="Sugar/inositol_transpt"/>
</dbReference>
<keyword evidence="6 8" id="KW-0472">Membrane</keyword>
<dbReference type="NCBIfam" id="TIGR00879">
    <property type="entry name" value="SP"/>
    <property type="match status" value="1"/>
</dbReference>
<feature type="transmembrane region" description="Helical" evidence="8">
    <location>
        <begin position="154"/>
        <end position="176"/>
    </location>
</feature>
<feature type="transmembrane region" description="Helical" evidence="8">
    <location>
        <begin position="343"/>
        <end position="362"/>
    </location>
</feature>
<evidence type="ECO:0000256" key="3">
    <source>
        <dbReference type="ARBA" id="ARBA00022448"/>
    </source>
</evidence>
<dbReference type="PANTHER" id="PTHR48022:SF14">
    <property type="entry name" value="MAJOR FACILITATOR SUPERFAMILY (MFS) PROFILE DOMAIN-CONTAINING PROTEIN-RELATED"/>
    <property type="match status" value="1"/>
</dbReference>
<feature type="transmembrane region" description="Helical" evidence="8">
    <location>
        <begin position="439"/>
        <end position="458"/>
    </location>
</feature>
<evidence type="ECO:0000256" key="8">
    <source>
        <dbReference type="SAM" id="Phobius"/>
    </source>
</evidence>
<dbReference type="InterPro" id="IPR020846">
    <property type="entry name" value="MFS_dom"/>
</dbReference>
<evidence type="ECO:0000256" key="4">
    <source>
        <dbReference type="ARBA" id="ARBA00022692"/>
    </source>
</evidence>
<dbReference type="PROSITE" id="PS50850">
    <property type="entry name" value="MFS"/>
    <property type="match status" value="1"/>
</dbReference>
<evidence type="ECO:0000256" key="5">
    <source>
        <dbReference type="ARBA" id="ARBA00022989"/>
    </source>
</evidence>
<feature type="transmembrane region" description="Helical" evidence="8">
    <location>
        <begin position="90"/>
        <end position="109"/>
    </location>
</feature>
<keyword evidence="3 7" id="KW-0813">Transport</keyword>
<accession>A0A8H4RQ73</accession>
<reference evidence="10 11" key="1">
    <citation type="submission" date="2020-03" db="EMBL/GenBank/DDBJ databases">
        <title>Draft Genome Sequence of Cudoniella acicularis.</title>
        <authorList>
            <person name="Buettner E."/>
            <person name="Kellner H."/>
        </authorList>
    </citation>
    <scope>NUCLEOTIDE SEQUENCE [LARGE SCALE GENOMIC DNA]</scope>
    <source>
        <strain evidence="10 11">DSM 108380</strain>
    </source>
</reference>
<dbReference type="PANTHER" id="PTHR48022">
    <property type="entry name" value="PLASTIDIC GLUCOSE TRANSPORTER 4"/>
    <property type="match status" value="1"/>
</dbReference>
<feature type="domain" description="Major facilitator superfamily (MFS) profile" evidence="9">
    <location>
        <begin position="21"/>
        <end position="461"/>
    </location>
</feature>
<dbReference type="Gene3D" id="1.20.1250.20">
    <property type="entry name" value="MFS general substrate transporter like domains"/>
    <property type="match status" value="1"/>
</dbReference>
<evidence type="ECO:0000256" key="6">
    <source>
        <dbReference type="ARBA" id="ARBA00023136"/>
    </source>
</evidence>
<evidence type="ECO:0000313" key="11">
    <source>
        <dbReference type="Proteomes" id="UP000566819"/>
    </source>
</evidence>
<dbReference type="GO" id="GO:0005351">
    <property type="term" value="F:carbohydrate:proton symporter activity"/>
    <property type="evidence" value="ECO:0007669"/>
    <property type="project" value="TreeGrafter"/>
</dbReference>
<dbReference type="Pfam" id="PF00083">
    <property type="entry name" value="Sugar_tr"/>
    <property type="match status" value="1"/>
</dbReference>
<dbReference type="PRINTS" id="PR00171">
    <property type="entry name" value="SUGRTRNSPORT"/>
</dbReference>
<feature type="transmembrane region" description="Helical" evidence="8">
    <location>
        <begin position="188"/>
        <end position="210"/>
    </location>
</feature>
<feature type="transmembrane region" description="Helical" evidence="8">
    <location>
        <begin position="57"/>
        <end position="78"/>
    </location>
</feature>
<keyword evidence="5 8" id="KW-1133">Transmembrane helix</keyword>
<feature type="transmembrane region" description="Helical" evidence="8">
    <location>
        <begin position="408"/>
        <end position="427"/>
    </location>
</feature>
<evidence type="ECO:0000259" key="9">
    <source>
        <dbReference type="PROSITE" id="PS50850"/>
    </source>
</evidence>
<feature type="transmembrane region" description="Helical" evidence="8">
    <location>
        <begin position="121"/>
        <end position="142"/>
    </location>
</feature>
<evidence type="ECO:0000256" key="7">
    <source>
        <dbReference type="RuleBase" id="RU003346"/>
    </source>
</evidence>
<evidence type="ECO:0000256" key="2">
    <source>
        <dbReference type="ARBA" id="ARBA00010992"/>
    </source>
</evidence>
<comment type="caution">
    <text evidence="10">The sequence shown here is derived from an EMBL/GenBank/DDBJ whole genome shotgun (WGS) entry which is preliminary data.</text>
</comment>
<dbReference type="InterPro" id="IPR005828">
    <property type="entry name" value="MFS_sugar_transport-like"/>
</dbReference>
<sequence length="508" mass="55771">MVVPVIGAVVPSRAAFHLHLLCGFFGLASFVWGFNIGILATVLVHPGFKKALNKPDASHTGLITAIYYLGTWISYLFLSHPAADYLGRRWAAFIGVFVTLGGSSLQAGARGTATEAYAMMIIGRIICGLGIAVVSTSVPLYQSEVAPAKERGRYVVMNHIGLVAGIAWAFWVGYWFSAWTTADGNYYGWRLSILVQLIPGLIFLIGVPFLPETPRWLAEKGKFDQAQTSLAYLRDADRDSDIVQVEFEEIRLSIEAHRAAPESSWTALFTHRPLFARLWRAALLQFMAQMCGNTAMKYYLPTIFSSLGIEHRLTLLISGIESTLKIGCTIIEMFIIDKVGRRTTLIVGCVVMSAALLINGALPLSYPKNVNHSADYACIVFIFFYTFGYSVGFGPASWIFPTNLRARGLNIAASGGAIGSIIATETWPVGIANIGSKTYFIFMSFNIVSAVIIFFAYPETKRRSLEEMDDLFGDHRSTRNLIHEAGDIASEGQAEQVLVNPKGDRDSV</sequence>
<dbReference type="Proteomes" id="UP000566819">
    <property type="component" value="Unassembled WGS sequence"/>
</dbReference>